<sequence>MLVTLALYHRDSLSRGNSRRIFGYEAYHWGLLFVSGADAAAAAAAPLYSFDATDASDIDPVTFRLRNPSMDWWLRAEARPAPNPKFLGQLIVGAVPDGDAGAGSLEELRAFFEQVPLPVKNTHPQQSCVTWAVAALGHMQTRGWVRPFDLPGFQDAALAYADARIAEDATEPAIKEYYA</sequence>
<accession>A0AAW0S3B7</accession>
<gene>
    <name evidence="1" type="ORF">G3M48_008876</name>
</gene>
<dbReference type="AlphaFoldDB" id="A0AAW0S3B7"/>
<evidence type="ECO:0000313" key="2">
    <source>
        <dbReference type="Proteomes" id="UP001397290"/>
    </source>
</evidence>
<protein>
    <submittedName>
        <fullName evidence="1">Uncharacterized protein</fullName>
    </submittedName>
</protein>
<dbReference type="EMBL" id="JAAHCF010000069">
    <property type="protein sequence ID" value="KAK8148893.1"/>
    <property type="molecule type" value="Genomic_DNA"/>
</dbReference>
<comment type="caution">
    <text evidence="1">The sequence shown here is derived from an EMBL/GenBank/DDBJ whole genome shotgun (WGS) entry which is preliminary data.</text>
</comment>
<organism evidence="1 2">
    <name type="scientific">Beauveria asiatica</name>
    <dbReference type="NCBI Taxonomy" id="1069075"/>
    <lineage>
        <taxon>Eukaryota</taxon>
        <taxon>Fungi</taxon>
        <taxon>Dikarya</taxon>
        <taxon>Ascomycota</taxon>
        <taxon>Pezizomycotina</taxon>
        <taxon>Sordariomycetes</taxon>
        <taxon>Hypocreomycetidae</taxon>
        <taxon>Hypocreales</taxon>
        <taxon>Cordycipitaceae</taxon>
        <taxon>Beauveria</taxon>
    </lineage>
</organism>
<reference evidence="1 2" key="1">
    <citation type="submission" date="2020-02" db="EMBL/GenBank/DDBJ databases">
        <title>Comparative genomics of the hypocrealean fungal genus Beauvera.</title>
        <authorList>
            <person name="Showalter D.N."/>
            <person name="Bushley K.E."/>
            <person name="Rehner S.A."/>
        </authorList>
    </citation>
    <scope>NUCLEOTIDE SEQUENCE [LARGE SCALE GENOMIC DNA]</scope>
    <source>
        <strain evidence="1 2">ARSEF4384</strain>
    </source>
</reference>
<proteinExistence type="predicted"/>
<name>A0AAW0S3B7_9HYPO</name>
<evidence type="ECO:0000313" key="1">
    <source>
        <dbReference type="EMBL" id="KAK8148893.1"/>
    </source>
</evidence>
<keyword evidence="2" id="KW-1185">Reference proteome</keyword>
<dbReference type="Proteomes" id="UP001397290">
    <property type="component" value="Unassembled WGS sequence"/>
</dbReference>